<dbReference type="GO" id="GO:0006260">
    <property type="term" value="P:DNA replication"/>
    <property type="evidence" value="ECO:0007669"/>
    <property type="project" value="UniProtKB-KW"/>
</dbReference>
<evidence type="ECO:0000256" key="3">
    <source>
        <dbReference type="ARBA" id="ARBA00022741"/>
    </source>
</evidence>
<comment type="caution">
    <text evidence="12">The sequence shown here is derived from an EMBL/GenBank/DDBJ whole genome shotgun (WGS) entry which is preliminary data.</text>
</comment>
<sequence>MPAPAPERALIGAALNQPRPEALRAVQPDDFYLPAHETIWAAIRDLDEAGTAIDAVTVVDHLKTRGTLASVGGLPSIAELITEGSNPAAATSYARIVVENAARRRLTTAGTRIAQIAESGEGNVGDLVGIALAEIEASHRPTGTQTTTLAEDLLAAVLDDLDPEEVAPGIAWPYADAARLLHPMQPGQLVIVGARPRIGKSVTLVDLARHAAIHQDKTVVLHSLEMSAVELMKRLLAAEARVTMDRMISRDLRDDDWHRITEAGLRLRGARLHIVDDGQSTLADLRASVKKHRPDLLLLDYVQIAQVPKAENRRLAIEEYTKGLKRLAQAENLTVVTAAQLARPEKGRAVDKAPTIADLREAGGLEQDADTVILLHRPDAVDPEHARAGEVDFVVGKQRNGPGGTIHLAHQMHYSRIVDMAHQ</sequence>
<dbReference type="InterPro" id="IPR036185">
    <property type="entry name" value="DNA_heli_DnaB-like_N_sf"/>
</dbReference>
<dbReference type="PROSITE" id="PS51199">
    <property type="entry name" value="SF4_HELICASE"/>
    <property type="match status" value="1"/>
</dbReference>
<keyword evidence="2" id="KW-0235">DNA replication</keyword>
<accession>A0A9X5FBN2</accession>
<evidence type="ECO:0000256" key="1">
    <source>
        <dbReference type="ARBA" id="ARBA00008428"/>
    </source>
</evidence>
<keyword evidence="7" id="KW-0238">DNA-binding</keyword>
<dbReference type="PANTHER" id="PTHR30153">
    <property type="entry name" value="REPLICATIVE DNA HELICASE DNAB"/>
    <property type="match status" value="1"/>
</dbReference>
<evidence type="ECO:0000256" key="5">
    <source>
        <dbReference type="ARBA" id="ARBA00022806"/>
    </source>
</evidence>
<evidence type="ECO:0000256" key="10">
    <source>
        <dbReference type="ARBA" id="ARBA00048954"/>
    </source>
</evidence>
<dbReference type="AlphaFoldDB" id="A0A9X5FBN2"/>
<organism evidence="12 13">
    <name type="scientific">Sanguibacter hominis ATCC BAA-789</name>
    <dbReference type="NCBI Taxonomy" id="1312740"/>
    <lineage>
        <taxon>Bacteria</taxon>
        <taxon>Bacillati</taxon>
        <taxon>Actinomycetota</taxon>
        <taxon>Actinomycetes</taxon>
        <taxon>Micrococcales</taxon>
        <taxon>Sanguibacteraceae</taxon>
        <taxon>Sanguibacter</taxon>
    </lineage>
</organism>
<dbReference type="Gene3D" id="3.40.50.300">
    <property type="entry name" value="P-loop containing nucleotide triphosphate hydrolases"/>
    <property type="match status" value="1"/>
</dbReference>
<reference evidence="12 13" key="1">
    <citation type="submission" date="2020-04" db="EMBL/GenBank/DDBJ databases">
        <title>MicrobeNet Type strains.</title>
        <authorList>
            <person name="Nicholson A.C."/>
        </authorList>
    </citation>
    <scope>NUCLEOTIDE SEQUENCE [LARGE SCALE GENOMIC DNA]</scope>
    <source>
        <strain evidence="12 13">ATCC BAA-789</strain>
    </source>
</reference>
<gene>
    <name evidence="12" type="ORF">HF995_07585</name>
</gene>
<keyword evidence="4" id="KW-0378">Hydrolase</keyword>
<comment type="similarity">
    <text evidence="1">Belongs to the helicase family. DnaB subfamily.</text>
</comment>
<keyword evidence="6" id="KW-0067">ATP-binding</keyword>
<feature type="domain" description="SF4 helicase" evidence="11">
    <location>
        <begin position="163"/>
        <end position="423"/>
    </location>
</feature>
<dbReference type="GO" id="GO:0043139">
    <property type="term" value="F:5'-3' DNA helicase activity"/>
    <property type="evidence" value="ECO:0007669"/>
    <property type="project" value="UniProtKB-EC"/>
</dbReference>
<evidence type="ECO:0000256" key="9">
    <source>
        <dbReference type="ARBA" id="ARBA00044969"/>
    </source>
</evidence>
<dbReference type="GO" id="GO:0016787">
    <property type="term" value="F:hydrolase activity"/>
    <property type="evidence" value="ECO:0007669"/>
    <property type="project" value="UniProtKB-KW"/>
</dbReference>
<dbReference type="Gene3D" id="1.10.860.10">
    <property type="entry name" value="DNAb Helicase, Chain A"/>
    <property type="match status" value="1"/>
</dbReference>
<keyword evidence="3" id="KW-0547">Nucleotide-binding</keyword>
<dbReference type="GO" id="GO:0005829">
    <property type="term" value="C:cytosol"/>
    <property type="evidence" value="ECO:0007669"/>
    <property type="project" value="TreeGrafter"/>
</dbReference>
<dbReference type="InterPro" id="IPR027417">
    <property type="entry name" value="P-loop_NTPase"/>
</dbReference>
<dbReference type="PANTHER" id="PTHR30153:SF2">
    <property type="entry name" value="REPLICATIVE DNA HELICASE"/>
    <property type="match status" value="1"/>
</dbReference>
<dbReference type="Pfam" id="PF00772">
    <property type="entry name" value="DnaB"/>
    <property type="match status" value="1"/>
</dbReference>
<keyword evidence="13" id="KW-1185">Reference proteome</keyword>
<name>A0A9X5FBN2_9MICO</name>
<dbReference type="Proteomes" id="UP000774283">
    <property type="component" value="Unassembled WGS sequence"/>
</dbReference>
<dbReference type="SUPFAM" id="SSF48024">
    <property type="entry name" value="N-terminal domain of DnaB helicase"/>
    <property type="match status" value="1"/>
</dbReference>
<dbReference type="InterPro" id="IPR007693">
    <property type="entry name" value="DNA_helicase_DnaB-like_N"/>
</dbReference>
<dbReference type="InterPro" id="IPR007694">
    <property type="entry name" value="DNA_helicase_DnaB-like_C"/>
</dbReference>
<keyword evidence="8" id="KW-0413">Isomerase</keyword>
<comment type="catalytic activity">
    <reaction evidence="10">
        <text>ATP + H2O = ADP + phosphate + H(+)</text>
        <dbReference type="Rhea" id="RHEA:13065"/>
        <dbReference type="ChEBI" id="CHEBI:15377"/>
        <dbReference type="ChEBI" id="CHEBI:15378"/>
        <dbReference type="ChEBI" id="CHEBI:30616"/>
        <dbReference type="ChEBI" id="CHEBI:43474"/>
        <dbReference type="ChEBI" id="CHEBI:456216"/>
        <dbReference type="EC" id="5.6.2.3"/>
    </reaction>
</comment>
<dbReference type="RefSeq" id="WP_168447210.1">
    <property type="nucleotide sequence ID" value="NZ_JAAXOW010000002.1"/>
</dbReference>
<dbReference type="EMBL" id="JAAXOW010000002">
    <property type="protein sequence ID" value="NKX93133.1"/>
    <property type="molecule type" value="Genomic_DNA"/>
</dbReference>
<evidence type="ECO:0000256" key="7">
    <source>
        <dbReference type="ARBA" id="ARBA00023125"/>
    </source>
</evidence>
<dbReference type="GO" id="GO:0003677">
    <property type="term" value="F:DNA binding"/>
    <property type="evidence" value="ECO:0007669"/>
    <property type="project" value="UniProtKB-KW"/>
</dbReference>
<evidence type="ECO:0000313" key="12">
    <source>
        <dbReference type="EMBL" id="NKX93133.1"/>
    </source>
</evidence>
<proteinExistence type="inferred from homology"/>
<evidence type="ECO:0000259" key="11">
    <source>
        <dbReference type="PROSITE" id="PS51199"/>
    </source>
</evidence>
<dbReference type="InterPro" id="IPR016136">
    <property type="entry name" value="DNA_helicase_N/primase_C"/>
</dbReference>
<evidence type="ECO:0000256" key="6">
    <source>
        <dbReference type="ARBA" id="ARBA00022840"/>
    </source>
</evidence>
<evidence type="ECO:0000256" key="4">
    <source>
        <dbReference type="ARBA" id="ARBA00022801"/>
    </source>
</evidence>
<keyword evidence="5" id="KW-0347">Helicase</keyword>
<dbReference type="Pfam" id="PF03796">
    <property type="entry name" value="DnaB_C"/>
    <property type="match status" value="1"/>
</dbReference>
<evidence type="ECO:0000256" key="8">
    <source>
        <dbReference type="ARBA" id="ARBA00023235"/>
    </source>
</evidence>
<evidence type="ECO:0000313" key="13">
    <source>
        <dbReference type="Proteomes" id="UP000774283"/>
    </source>
</evidence>
<dbReference type="GO" id="GO:0005524">
    <property type="term" value="F:ATP binding"/>
    <property type="evidence" value="ECO:0007669"/>
    <property type="project" value="UniProtKB-KW"/>
</dbReference>
<evidence type="ECO:0000256" key="2">
    <source>
        <dbReference type="ARBA" id="ARBA00022705"/>
    </source>
</evidence>
<dbReference type="EC" id="5.6.2.3" evidence="9"/>
<protein>
    <recommendedName>
        <fullName evidence="9">DNA 5'-3' helicase</fullName>
        <ecNumber evidence="9">5.6.2.3</ecNumber>
    </recommendedName>
</protein>
<dbReference type="SUPFAM" id="SSF52540">
    <property type="entry name" value="P-loop containing nucleoside triphosphate hydrolases"/>
    <property type="match status" value="1"/>
</dbReference>